<protein>
    <submittedName>
        <fullName evidence="4">WD domain-containing protein, G-beta repeat-containing protein</fullName>
    </submittedName>
</protein>
<dbReference type="RefSeq" id="WP_159451022.1">
    <property type="nucleotide sequence ID" value="NZ_FSQT01000001.1"/>
</dbReference>
<organism evidence="4 5">
    <name type="scientific">Micromonospora cremea</name>
    <dbReference type="NCBI Taxonomy" id="709881"/>
    <lineage>
        <taxon>Bacteria</taxon>
        <taxon>Bacillati</taxon>
        <taxon>Actinomycetota</taxon>
        <taxon>Actinomycetes</taxon>
        <taxon>Micromonosporales</taxon>
        <taxon>Micromonosporaceae</taxon>
        <taxon>Micromonospora</taxon>
    </lineage>
</organism>
<sequence length="83" mass="8817">MGALVTAPDGSWLASGAHDGTVQIWNPTIGTVRHIHTDHKGVSALVAASDGSWLVSSSYDRTVRIWDPATGTLRQTLNGHRSP</sequence>
<evidence type="ECO:0000256" key="2">
    <source>
        <dbReference type="ARBA" id="ARBA00022737"/>
    </source>
</evidence>
<dbReference type="PANTHER" id="PTHR19848:SF8">
    <property type="entry name" value="F-BOX AND WD REPEAT DOMAIN CONTAINING 7"/>
    <property type="match status" value="1"/>
</dbReference>
<keyword evidence="1 3" id="KW-0853">WD repeat</keyword>
<dbReference type="Proteomes" id="UP000185124">
    <property type="component" value="Unassembled WGS sequence"/>
</dbReference>
<feature type="repeat" description="WD" evidence="3">
    <location>
        <begin position="35"/>
        <end position="76"/>
    </location>
</feature>
<keyword evidence="2" id="KW-0677">Repeat</keyword>
<reference evidence="5" key="1">
    <citation type="submission" date="2016-12" db="EMBL/GenBank/DDBJ databases">
        <authorList>
            <person name="Varghese N."/>
            <person name="Submissions S."/>
        </authorList>
    </citation>
    <scope>NUCLEOTIDE SEQUENCE [LARGE SCALE GENOMIC DNA]</scope>
    <source>
        <strain evidence="5">DSM 45599</strain>
    </source>
</reference>
<dbReference type="Gene3D" id="2.130.10.10">
    <property type="entry name" value="YVTN repeat-like/Quinoprotein amine dehydrogenase"/>
    <property type="match status" value="1"/>
</dbReference>
<dbReference type="STRING" id="709881.SAMN04489832_0197"/>
<dbReference type="Pfam" id="PF00400">
    <property type="entry name" value="WD40"/>
    <property type="match status" value="2"/>
</dbReference>
<proteinExistence type="predicted"/>
<dbReference type="SMART" id="SM00320">
    <property type="entry name" value="WD40"/>
    <property type="match status" value="2"/>
</dbReference>
<dbReference type="PROSITE" id="PS50294">
    <property type="entry name" value="WD_REPEATS_REGION"/>
    <property type="match status" value="2"/>
</dbReference>
<dbReference type="SUPFAM" id="SSF50978">
    <property type="entry name" value="WD40 repeat-like"/>
    <property type="match status" value="1"/>
</dbReference>
<accession>A0A1N5TIJ8</accession>
<dbReference type="InterPro" id="IPR015943">
    <property type="entry name" value="WD40/YVTN_repeat-like_dom_sf"/>
</dbReference>
<dbReference type="InterPro" id="IPR036322">
    <property type="entry name" value="WD40_repeat_dom_sf"/>
</dbReference>
<evidence type="ECO:0000313" key="4">
    <source>
        <dbReference type="EMBL" id="SIM48263.1"/>
    </source>
</evidence>
<name>A0A1N5TIJ8_9ACTN</name>
<dbReference type="PANTHER" id="PTHR19848">
    <property type="entry name" value="WD40 REPEAT PROTEIN"/>
    <property type="match status" value="1"/>
</dbReference>
<evidence type="ECO:0000256" key="1">
    <source>
        <dbReference type="ARBA" id="ARBA00022574"/>
    </source>
</evidence>
<gene>
    <name evidence="4" type="ORF">SAMN04489832_0197</name>
</gene>
<dbReference type="InterPro" id="IPR001680">
    <property type="entry name" value="WD40_rpt"/>
</dbReference>
<dbReference type="PROSITE" id="PS50082">
    <property type="entry name" value="WD_REPEATS_2"/>
    <property type="match status" value="2"/>
</dbReference>
<dbReference type="OrthoDB" id="414967at2"/>
<evidence type="ECO:0000313" key="5">
    <source>
        <dbReference type="Proteomes" id="UP000185124"/>
    </source>
</evidence>
<keyword evidence="5" id="KW-1185">Reference proteome</keyword>
<dbReference type="AlphaFoldDB" id="A0A1N5TIJ8"/>
<feature type="repeat" description="WD" evidence="3">
    <location>
        <begin position="1"/>
        <end position="26"/>
    </location>
</feature>
<evidence type="ECO:0000256" key="3">
    <source>
        <dbReference type="PROSITE-ProRule" id="PRU00221"/>
    </source>
</evidence>
<dbReference type="EMBL" id="FSQT01000001">
    <property type="protein sequence ID" value="SIM48263.1"/>
    <property type="molecule type" value="Genomic_DNA"/>
</dbReference>